<evidence type="ECO:0000313" key="2">
    <source>
        <dbReference type="Proteomes" id="UP000005438"/>
    </source>
</evidence>
<name>G8TPI0_NIAKG</name>
<dbReference type="KEGG" id="nko:Niako_1430"/>
<protein>
    <submittedName>
        <fullName evidence="1">Uncharacterized protein</fullName>
    </submittedName>
</protein>
<dbReference type="EMBL" id="CP003178">
    <property type="protein sequence ID" value="AEV97801.1"/>
    <property type="molecule type" value="Genomic_DNA"/>
</dbReference>
<dbReference type="AlphaFoldDB" id="G8TPI0"/>
<gene>
    <name evidence="1" type="ordered locus">Niako_1430</name>
</gene>
<accession>G8TPI0</accession>
<dbReference type="STRING" id="700598.Niako_1430"/>
<evidence type="ECO:0000313" key="1">
    <source>
        <dbReference type="EMBL" id="AEV97801.1"/>
    </source>
</evidence>
<reference evidence="1 2" key="1">
    <citation type="submission" date="2011-12" db="EMBL/GenBank/DDBJ databases">
        <title>The complete genome of Niastella koreensis GR20-10.</title>
        <authorList>
            <consortium name="US DOE Joint Genome Institute (JGI-PGF)"/>
            <person name="Lucas S."/>
            <person name="Han J."/>
            <person name="Lapidus A."/>
            <person name="Bruce D."/>
            <person name="Goodwin L."/>
            <person name="Pitluck S."/>
            <person name="Peters L."/>
            <person name="Kyrpides N."/>
            <person name="Mavromatis K."/>
            <person name="Ivanova N."/>
            <person name="Mikhailova N."/>
            <person name="Davenport K."/>
            <person name="Saunders E."/>
            <person name="Detter J.C."/>
            <person name="Tapia R."/>
            <person name="Han C."/>
            <person name="Land M."/>
            <person name="Hauser L."/>
            <person name="Markowitz V."/>
            <person name="Cheng J.-F."/>
            <person name="Hugenholtz P."/>
            <person name="Woyke T."/>
            <person name="Wu D."/>
            <person name="Tindall B."/>
            <person name="Pomrenke H."/>
            <person name="Brambilla E."/>
            <person name="Klenk H.-P."/>
            <person name="Eisen J.A."/>
        </authorList>
    </citation>
    <scope>NUCLEOTIDE SEQUENCE [LARGE SCALE GENOMIC DNA]</scope>
    <source>
        <strain evidence="2">DSM 17620 / KACC 11465 / NBRC 106392 / GR20-10</strain>
    </source>
</reference>
<organism evidence="1 2">
    <name type="scientific">Niastella koreensis (strain DSM 17620 / KACC 11465 / NBRC 106392 / GR20-10)</name>
    <dbReference type="NCBI Taxonomy" id="700598"/>
    <lineage>
        <taxon>Bacteria</taxon>
        <taxon>Pseudomonadati</taxon>
        <taxon>Bacteroidota</taxon>
        <taxon>Chitinophagia</taxon>
        <taxon>Chitinophagales</taxon>
        <taxon>Chitinophagaceae</taxon>
        <taxon>Niastella</taxon>
    </lineage>
</organism>
<sequence length="71" mass="8197">MGYSAEITRLRVRIAQKYDNEWSVVSKRPGVRGLNNRGITHYSPVFEYLGIPIKSGRPGRWQTGLFQLVYI</sequence>
<dbReference type="HOGENOM" id="CLU_2735908_0_0_10"/>
<proteinExistence type="predicted"/>
<dbReference type="Proteomes" id="UP000005438">
    <property type="component" value="Chromosome"/>
</dbReference>